<dbReference type="GO" id="GO:0005524">
    <property type="term" value="F:ATP binding"/>
    <property type="evidence" value="ECO:0007669"/>
    <property type="project" value="UniProtKB-KW"/>
</dbReference>
<feature type="region of interest" description="Disordered" evidence="8">
    <location>
        <begin position="267"/>
        <end position="291"/>
    </location>
</feature>
<evidence type="ECO:0000256" key="7">
    <source>
        <dbReference type="ARBA" id="ARBA00023136"/>
    </source>
</evidence>
<keyword evidence="2" id="KW-0813">Transport</keyword>
<dbReference type="PROSITE" id="PS00211">
    <property type="entry name" value="ABC_TRANSPORTER_1"/>
    <property type="match status" value="1"/>
</dbReference>
<dbReference type="Proteomes" id="UP000598467">
    <property type="component" value="Unassembled WGS sequence"/>
</dbReference>
<name>A0A926S364_9HYPH</name>
<dbReference type="InterPro" id="IPR017871">
    <property type="entry name" value="ABC_transporter-like_CS"/>
</dbReference>
<dbReference type="SMART" id="SM00382">
    <property type="entry name" value="AAA"/>
    <property type="match status" value="1"/>
</dbReference>
<keyword evidence="4" id="KW-0547">Nucleotide-binding</keyword>
<dbReference type="InterPro" id="IPR050086">
    <property type="entry name" value="MetN_ABC_transporter-like"/>
</dbReference>
<evidence type="ECO:0000256" key="8">
    <source>
        <dbReference type="SAM" id="MobiDB-lite"/>
    </source>
</evidence>
<dbReference type="PROSITE" id="PS50893">
    <property type="entry name" value="ABC_TRANSPORTER_2"/>
    <property type="match status" value="1"/>
</dbReference>
<feature type="domain" description="ABC transporter" evidence="9">
    <location>
        <begin position="2"/>
        <end position="245"/>
    </location>
</feature>
<accession>A0A926S364</accession>
<dbReference type="AlphaFoldDB" id="A0A926S364"/>
<evidence type="ECO:0000313" key="10">
    <source>
        <dbReference type="EMBL" id="MBD1544988.1"/>
    </source>
</evidence>
<dbReference type="GO" id="GO:0015416">
    <property type="term" value="F:ABC-type phosphonate transporter activity"/>
    <property type="evidence" value="ECO:0007669"/>
    <property type="project" value="InterPro"/>
</dbReference>
<comment type="similarity">
    <text evidence="1">Belongs to the ABC transporter superfamily.</text>
</comment>
<evidence type="ECO:0000256" key="5">
    <source>
        <dbReference type="ARBA" id="ARBA00022840"/>
    </source>
</evidence>
<protein>
    <submittedName>
        <fullName evidence="10">Phosphonate ABC transporter ATP-binding protein</fullName>
    </submittedName>
</protein>
<evidence type="ECO:0000256" key="3">
    <source>
        <dbReference type="ARBA" id="ARBA00022475"/>
    </source>
</evidence>
<keyword evidence="3" id="KW-1003">Cell membrane</keyword>
<evidence type="ECO:0000256" key="2">
    <source>
        <dbReference type="ARBA" id="ARBA00022448"/>
    </source>
</evidence>
<reference evidence="10" key="1">
    <citation type="submission" date="2020-05" db="EMBL/GenBank/DDBJ databases">
        <title>Identification of trans-AT polyketide cluster in two marine bacteria, producers of a novel glutaramide-containing polyketide sesbanimide D and analogs.</title>
        <authorList>
            <person name="Kacar D."/>
            <person name="Rodriguez P."/>
            <person name="Canedo L."/>
            <person name="Gonzalez E."/>
            <person name="Galan B."/>
            <person name="De La Calle F."/>
            <person name="Garcia J.L."/>
        </authorList>
    </citation>
    <scope>NUCLEOTIDE SEQUENCE</scope>
    <source>
        <strain evidence="10">PHM038</strain>
    </source>
</reference>
<evidence type="ECO:0000256" key="4">
    <source>
        <dbReference type="ARBA" id="ARBA00022741"/>
    </source>
</evidence>
<evidence type="ECO:0000256" key="6">
    <source>
        <dbReference type="ARBA" id="ARBA00022967"/>
    </source>
</evidence>
<proteinExistence type="inferred from homology"/>
<dbReference type="InterPro" id="IPR003439">
    <property type="entry name" value="ABC_transporter-like_ATP-bd"/>
</dbReference>
<dbReference type="CDD" id="cd03256">
    <property type="entry name" value="ABC_PhnC_transporter"/>
    <property type="match status" value="1"/>
</dbReference>
<keyword evidence="5 10" id="KW-0067">ATP-binding</keyword>
<dbReference type="Pfam" id="PF00005">
    <property type="entry name" value="ABC_tran"/>
    <property type="match status" value="1"/>
</dbReference>
<dbReference type="GO" id="GO:0016020">
    <property type="term" value="C:membrane"/>
    <property type="evidence" value="ECO:0007669"/>
    <property type="project" value="InterPro"/>
</dbReference>
<dbReference type="SUPFAM" id="SSF52540">
    <property type="entry name" value="P-loop containing nucleoside triphosphate hydrolases"/>
    <property type="match status" value="1"/>
</dbReference>
<organism evidence="10 11">
    <name type="scientific">Roseibium aggregatum</name>
    <dbReference type="NCBI Taxonomy" id="187304"/>
    <lineage>
        <taxon>Bacteria</taxon>
        <taxon>Pseudomonadati</taxon>
        <taxon>Pseudomonadota</taxon>
        <taxon>Alphaproteobacteria</taxon>
        <taxon>Hyphomicrobiales</taxon>
        <taxon>Stappiaceae</taxon>
        <taxon>Roseibium</taxon>
    </lineage>
</organism>
<comment type="caution">
    <text evidence="10">The sequence shown here is derived from an EMBL/GenBank/DDBJ whole genome shotgun (WGS) entry which is preliminary data.</text>
</comment>
<dbReference type="InterPro" id="IPR003593">
    <property type="entry name" value="AAA+_ATPase"/>
</dbReference>
<keyword evidence="7" id="KW-0472">Membrane</keyword>
<dbReference type="Gene3D" id="3.40.50.300">
    <property type="entry name" value="P-loop containing nucleotide triphosphate hydrolases"/>
    <property type="match status" value="1"/>
</dbReference>
<evidence type="ECO:0000256" key="1">
    <source>
        <dbReference type="ARBA" id="ARBA00005417"/>
    </source>
</evidence>
<dbReference type="PANTHER" id="PTHR43166">
    <property type="entry name" value="AMINO ACID IMPORT ATP-BINDING PROTEIN"/>
    <property type="match status" value="1"/>
</dbReference>
<evidence type="ECO:0000259" key="9">
    <source>
        <dbReference type="PROSITE" id="PS50893"/>
    </source>
</evidence>
<dbReference type="InterPro" id="IPR012693">
    <property type="entry name" value="ABC_transpr_PhnC"/>
</dbReference>
<keyword evidence="6" id="KW-1278">Translocase</keyword>
<dbReference type="NCBIfam" id="TIGR02315">
    <property type="entry name" value="ABC_phnC"/>
    <property type="match status" value="1"/>
</dbReference>
<evidence type="ECO:0000313" key="11">
    <source>
        <dbReference type="Proteomes" id="UP000598467"/>
    </source>
</evidence>
<gene>
    <name evidence="10" type="primary">phnC</name>
    <name evidence="10" type="ORF">HK439_01830</name>
</gene>
<dbReference type="PANTHER" id="PTHR43166:SF6">
    <property type="entry name" value="PHOSPHONATES IMPORT ATP-BINDING PROTEIN PHNC"/>
    <property type="match status" value="1"/>
</dbReference>
<dbReference type="InterPro" id="IPR027417">
    <property type="entry name" value="P-loop_NTPase"/>
</dbReference>
<dbReference type="GO" id="GO:0016887">
    <property type="term" value="F:ATP hydrolysis activity"/>
    <property type="evidence" value="ECO:0007669"/>
    <property type="project" value="InterPro"/>
</dbReference>
<dbReference type="RefSeq" id="WP_190289660.1">
    <property type="nucleotide sequence ID" value="NZ_JABFCZ010000002.1"/>
</dbReference>
<sequence>MIQFEQVTKTFGTRTAVDKVSFSIDKPQMIGVIGRSGAGKSTLLRMINRLTPATSGRILFKGEDILSLRGATMRRWQRDCAMVFQQFNLVPRLDVVTNVMLGRLNGHGTFKSLFNIFGSSEVNTALAALDRLGIVQEAQKRAEELSGGQQQRVAIARALMQDPYMVLADEPIASLDPMNAKIVMDALREIHERDNKIVLCNLHTLDTARTYCDRVIGMRDGQMVFDGPPEDLTTDVAREIYGADESFNEAATSTAIDGAAIKGAQDGGAASARSEEQVSTGAMTPAAATAF</sequence>
<dbReference type="EMBL" id="JABFCZ010000002">
    <property type="protein sequence ID" value="MBD1544988.1"/>
    <property type="molecule type" value="Genomic_DNA"/>
</dbReference>